<dbReference type="SMART" id="SM00369">
    <property type="entry name" value="LRR_TYP"/>
    <property type="match status" value="7"/>
</dbReference>
<dbReference type="InterPro" id="IPR003598">
    <property type="entry name" value="Ig_sub2"/>
</dbReference>
<reference evidence="14 15" key="1">
    <citation type="submission" date="2017-05" db="EMBL/GenBank/DDBJ databases">
        <title>Genome of assembly of the Bengalese finch, Lonchura striata domestica.</title>
        <authorList>
            <person name="Colquitt B.M."/>
            <person name="Brainard M.S."/>
        </authorList>
    </citation>
    <scope>NUCLEOTIDE SEQUENCE [LARGE SCALE GENOMIC DNA]</scope>
    <source>
        <strain evidence="14">White83orange57</strain>
    </source>
</reference>
<dbReference type="KEGG" id="lsr:110478561"/>
<dbReference type="InterPro" id="IPR000483">
    <property type="entry name" value="Cys-rich_flank_reg_C"/>
</dbReference>
<evidence type="ECO:0000256" key="8">
    <source>
        <dbReference type="ARBA" id="ARBA00023157"/>
    </source>
</evidence>
<dbReference type="Gene3D" id="2.60.40.10">
    <property type="entry name" value="Immunoglobulins"/>
    <property type="match status" value="2"/>
</dbReference>
<dbReference type="InterPro" id="IPR032675">
    <property type="entry name" value="LRR_dom_sf"/>
</dbReference>
<dbReference type="FunFam" id="2.60.40.10:FF:000355">
    <property type="entry name" value="Leucine-rich repeat neuronal protein 1"/>
    <property type="match status" value="1"/>
</dbReference>
<dbReference type="PANTHER" id="PTHR24366">
    <property type="entry name" value="IG(IMMUNOGLOBULIN) AND LRR(LEUCINE RICH REPEAT) DOMAINS"/>
    <property type="match status" value="1"/>
</dbReference>
<keyword evidence="10" id="KW-0393">Immunoglobulin domain</keyword>
<dbReference type="FunFam" id="3.80.10.10:FF:000090">
    <property type="entry name" value="Leucine-rich repeat neuronal protein 1"/>
    <property type="match status" value="1"/>
</dbReference>
<dbReference type="InterPro" id="IPR003591">
    <property type="entry name" value="Leu-rich_rpt_typical-subtyp"/>
</dbReference>
<dbReference type="GeneID" id="110478561"/>
<dbReference type="SMART" id="SM00409">
    <property type="entry name" value="IG"/>
    <property type="match status" value="1"/>
</dbReference>
<dbReference type="InterPro" id="IPR007110">
    <property type="entry name" value="Ig-like_dom"/>
</dbReference>
<dbReference type="CTD" id="54674"/>
<dbReference type="InterPro" id="IPR013098">
    <property type="entry name" value="Ig_I-set"/>
</dbReference>
<feature type="transmembrane region" description="Helical" evidence="11">
    <location>
        <begin position="658"/>
        <end position="678"/>
    </location>
</feature>
<evidence type="ECO:0000259" key="13">
    <source>
        <dbReference type="PROSITE" id="PS50853"/>
    </source>
</evidence>
<dbReference type="PANTHER" id="PTHR24366:SF73">
    <property type="entry name" value="LEUCINE-RICH REPEAT NEURONAL 3A"/>
    <property type="match status" value="1"/>
</dbReference>
<dbReference type="Pfam" id="PF13306">
    <property type="entry name" value="LRR_5"/>
    <property type="match status" value="1"/>
</dbReference>
<evidence type="ECO:0000256" key="11">
    <source>
        <dbReference type="SAM" id="Phobius"/>
    </source>
</evidence>
<organism evidence="14 15">
    <name type="scientific">Lonchura striata</name>
    <name type="common">white-rumped munia</name>
    <dbReference type="NCBI Taxonomy" id="40157"/>
    <lineage>
        <taxon>Eukaryota</taxon>
        <taxon>Metazoa</taxon>
        <taxon>Chordata</taxon>
        <taxon>Craniata</taxon>
        <taxon>Vertebrata</taxon>
        <taxon>Euteleostomi</taxon>
        <taxon>Archelosauria</taxon>
        <taxon>Archosauria</taxon>
        <taxon>Dinosauria</taxon>
        <taxon>Saurischia</taxon>
        <taxon>Theropoda</taxon>
        <taxon>Coelurosauria</taxon>
        <taxon>Aves</taxon>
        <taxon>Neognathae</taxon>
        <taxon>Neoaves</taxon>
        <taxon>Telluraves</taxon>
        <taxon>Australaves</taxon>
        <taxon>Passeriformes</taxon>
        <taxon>Passeroidea</taxon>
        <taxon>Estrildidae</taxon>
        <taxon>Estrildinae</taxon>
        <taxon>Lonchura</taxon>
    </lineage>
</organism>
<dbReference type="PROSITE" id="PS51450">
    <property type="entry name" value="LRR"/>
    <property type="match status" value="1"/>
</dbReference>
<dbReference type="RefSeq" id="XP_021400938.1">
    <property type="nucleotide sequence ID" value="XM_021545263.2"/>
</dbReference>
<evidence type="ECO:0000256" key="1">
    <source>
        <dbReference type="ARBA" id="ARBA00004479"/>
    </source>
</evidence>
<gene>
    <name evidence="14" type="primary">LRRN3</name>
    <name evidence="14" type="ORF">RLOC_00011807</name>
</gene>
<dbReference type="InterPro" id="IPR003599">
    <property type="entry name" value="Ig_sub"/>
</dbReference>
<dbReference type="CDD" id="cd00063">
    <property type="entry name" value="FN3"/>
    <property type="match status" value="1"/>
</dbReference>
<dbReference type="FunFam" id="3.80.10.10:FF:000074">
    <property type="entry name" value="Leucine-rich repeat neuronal protein 1"/>
    <property type="match status" value="1"/>
</dbReference>
<comment type="subcellular location">
    <subcellularLocation>
        <location evidence="1">Membrane</location>
        <topology evidence="1">Single-pass type I membrane protein</topology>
    </subcellularLocation>
</comment>
<dbReference type="FunFam" id="2.60.40.10:FF:000481">
    <property type="entry name" value="Leucine-rich repeat neuronal protein 1"/>
    <property type="match status" value="1"/>
</dbReference>
<evidence type="ECO:0000256" key="3">
    <source>
        <dbReference type="ARBA" id="ARBA00022692"/>
    </source>
</evidence>
<dbReference type="EMBL" id="MUZQ01000047">
    <property type="protein sequence ID" value="OWK61055.1"/>
    <property type="molecule type" value="Genomic_DNA"/>
</dbReference>
<keyword evidence="7 11" id="KW-0472">Membrane</keyword>
<evidence type="ECO:0000313" key="15">
    <source>
        <dbReference type="Proteomes" id="UP000197619"/>
    </source>
</evidence>
<keyword evidence="6 11" id="KW-1133">Transmembrane helix</keyword>
<evidence type="ECO:0000256" key="7">
    <source>
        <dbReference type="ARBA" id="ARBA00023136"/>
    </source>
</evidence>
<name>A0A218V4P3_9PASE</name>
<dbReference type="AlphaFoldDB" id="A0A218V4P3"/>
<keyword evidence="5" id="KW-0677">Repeat</keyword>
<dbReference type="InterPro" id="IPR013783">
    <property type="entry name" value="Ig-like_fold"/>
</dbReference>
<evidence type="ECO:0000256" key="2">
    <source>
        <dbReference type="ARBA" id="ARBA00022614"/>
    </source>
</evidence>
<evidence type="ECO:0000259" key="12">
    <source>
        <dbReference type="PROSITE" id="PS50835"/>
    </source>
</evidence>
<keyword evidence="2" id="KW-0433">Leucine-rich repeat</keyword>
<accession>A0A218V4P3</accession>
<dbReference type="Pfam" id="PF13855">
    <property type="entry name" value="LRR_8"/>
    <property type="match status" value="2"/>
</dbReference>
<evidence type="ECO:0000256" key="5">
    <source>
        <dbReference type="ARBA" id="ARBA00022737"/>
    </source>
</evidence>
<dbReference type="InterPro" id="IPR036179">
    <property type="entry name" value="Ig-like_dom_sf"/>
</dbReference>
<dbReference type="GO" id="GO:0016020">
    <property type="term" value="C:membrane"/>
    <property type="evidence" value="ECO:0007669"/>
    <property type="project" value="UniProtKB-SubCell"/>
</dbReference>
<dbReference type="FunFam" id="3.80.10.10:FF:000056">
    <property type="entry name" value="Leucine-rich repeat neuronal protein 1"/>
    <property type="match status" value="1"/>
</dbReference>
<dbReference type="Pfam" id="PF07679">
    <property type="entry name" value="I-set"/>
    <property type="match status" value="1"/>
</dbReference>
<dbReference type="SUPFAM" id="SSF49265">
    <property type="entry name" value="Fibronectin type III"/>
    <property type="match status" value="1"/>
</dbReference>
<dbReference type="SMART" id="SM00408">
    <property type="entry name" value="IGc2"/>
    <property type="match status" value="1"/>
</dbReference>
<proteinExistence type="predicted"/>
<dbReference type="SUPFAM" id="SSF52058">
    <property type="entry name" value="L domain-like"/>
    <property type="match status" value="1"/>
</dbReference>
<dbReference type="STRING" id="299123.ENSLSDP00000008752"/>
<dbReference type="InterPro" id="IPR003961">
    <property type="entry name" value="FN3_dom"/>
</dbReference>
<keyword evidence="4" id="KW-0732">Signal</keyword>
<dbReference type="InterPro" id="IPR036116">
    <property type="entry name" value="FN3_sf"/>
</dbReference>
<sequence length="740" mass="82952">MQDCALLIDQVILNSKTIILEGSVTFLNIWAKMKDLQLKINLLLGLVTTALLQAVGRKADCPESCVCEIRPWFTPRSVYMEAPTVDCNDLGLLHFPAMLPADTQVLLLQTNNIAKIEHSVDLPVNLTGLDLSQNNLSSVTSINLRKIPQLLSVYLEENKLTELPEECLSGLNNLQELYINHNLLSVIAPGAFIGLNNLLRLHLNSNGLQVINRKWFEATPNLEILMIGENPIIRIEDMNFKPLSNLRSLVLAGINLTEIPDNALAGLDNLESISFYDNRFVRVPHIALQKATNLKFLDLNKNPINRIRRGDFSNMLHLKELGINNMPELISIDSLAVDNLPDLRKIEATNNPRLSYIHPNAFYRLPKLESLMLNSNALSALYRSTVESLPNLKEVSIHSNPIRCDCVIRWINMNKTNIRFMEPDSLFCVDPPEFQGQNVRQVHFREMMEICLPLIAPESFPSTLDLKAGSHISLHCRATAEPEPEIYWITPSGHKLLPNTISDKYYIHSEGTLDISDVTQRESGLYTCIATNLVGADLKSVMIKVDGSFPQEHNGSLNIKIKDIKSNSVLVSWKASSKILKSSVRWTAFLKAEDSRAAQSARIPSDIKVYNLTHLNPSTEYKICIDIPTIYSQNKKQCVNVTTKGLDLEVKGYEKNNIIGFLASLGALLGIISVIYLYSCISQDMSYGTGHSYLRNYLKKQSFSLNELYPPLITLWDMGKEKSTAMEVKATVIGVPTNMS</sequence>
<evidence type="ECO:0000313" key="14">
    <source>
        <dbReference type="EMBL" id="OWK61055.1"/>
    </source>
</evidence>
<dbReference type="PROSITE" id="PS50853">
    <property type="entry name" value="FN3"/>
    <property type="match status" value="1"/>
</dbReference>
<feature type="domain" description="Fibronectin type-III" evidence="13">
    <location>
        <begin position="555"/>
        <end position="646"/>
    </location>
</feature>
<keyword evidence="3 11" id="KW-0812">Transmembrane</keyword>
<comment type="caution">
    <text evidence="14">The sequence shown here is derived from an EMBL/GenBank/DDBJ whole genome shotgun (WGS) entry which is preliminary data.</text>
</comment>
<protein>
    <submittedName>
        <fullName evidence="14">Leucine-rich repeat neuronal protein 3</fullName>
    </submittedName>
</protein>
<feature type="domain" description="Ig-like" evidence="12">
    <location>
        <begin position="453"/>
        <end position="546"/>
    </location>
</feature>
<dbReference type="Proteomes" id="UP000197619">
    <property type="component" value="Unassembled WGS sequence"/>
</dbReference>
<dbReference type="InterPro" id="IPR001611">
    <property type="entry name" value="Leu-rich_rpt"/>
</dbReference>
<dbReference type="SMART" id="SM00082">
    <property type="entry name" value="LRRCT"/>
    <property type="match status" value="1"/>
</dbReference>
<evidence type="ECO:0000256" key="4">
    <source>
        <dbReference type="ARBA" id="ARBA00022729"/>
    </source>
</evidence>
<evidence type="ECO:0000256" key="9">
    <source>
        <dbReference type="ARBA" id="ARBA00023180"/>
    </source>
</evidence>
<dbReference type="Gene3D" id="3.80.10.10">
    <property type="entry name" value="Ribonuclease Inhibitor"/>
    <property type="match status" value="2"/>
</dbReference>
<keyword evidence="15" id="KW-1185">Reference proteome</keyword>
<dbReference type="Pfam" id="PF00041">
    <property type="entry name" value="fn3"/>
    <property type="match status" value="1"/>
</dbReference>
<keyword evidence="9" id="KW-0325">Glycoprotein</keyword>
<keyword evidence="8" id="KW-1015">Disulfide bond</keyword>
<evidence type="ECO:0000256" key="10">
    <source>
        <dbReference type="ARBA" id="ARBA00023319"/>
    </source>
</evidence>
<dbReference type="PROSITE" id="PS50835">
    <property type="entry name" value="IG_LIKE"/>
    <property type="match status" value="1"/>
</dbReference>
<dbReference type="SUPFAM" id="SSF48726">
    <property type="entry name" value="Immunoglobulin"/>
    <property type="match status" value="1"/>
</dbReference>
<dbReference type="InterPro" id="IPR026906">
    <property type="entry name" value="LRR_5"/>
</dbReference>
<evidence type="ECO:0000256" key="6">
    <source>
        <dbReference type="ARBA" id="ARBA00022989"/>
    </source>
</evidence>